<sequence>MLAKTIAEIHGVKLIHINELINKNIERFSINDLLDLKVIGGGDNNLLSLGFSKMQIAKSNNIYLLSERDYTKLVSLMLL</sequence>
<feature type="domain" description="KilA-N DNA-binding" evidence="1">
    <location>
        <begin position="1"/>
        <end position="75"/>
    </location>
</feature>
<evidence type="ECO:0000313" key="3">
    <source>
        <dbReference type="Proteomes" id="UP000095558"/>
    </source>
</evidence>
<reference evidence="2 3" key="1">
    <citation type="submission" date="2015-09" db="EMBL/GenBank/DDBJ databases">
        <authorList>
            <consortium name="Pathogen Informatics"/>
        </authorList>
    </citation>
    <scope>NUCLEOTIDE SEQUENCE [LARGE SCALE GENOMIC DNA]</scope>
    <source>
        <strain evidence="2 3">2789STDY5834855</strain>
    </source>
</reference>
<dbReference type="OrthoDB" id="9812611at2"/>
<accession>A0A174DM13</accession>
<protein>
    <submittedName>
        <fullName evidence="2">Phage protein</fullName>
    </submittedName>
</protein>
<dbReference type="Proteomes" id="UP000095558">
    <property type="component" value="Unassembled WGS sequence"/>
</dbReference>
<dbReference type="InterPro" id="IPR018873">
    <property type="entry name" value="KilA-N_DNA-bd_domain"/>
</dbReference>
<evidence type="ECO:0000259" key="1">
    <source>
        <dbReference type="Pfam" id="PF10543"/>
    </source>
</evidence>
<evidence type="ECO:0000313" key="2">
    <source>
        <dbReference type="EMBL" id="CUO26672.1"/>
    </source>
</evidence>
<dbReference type="AlphaFoldDB" id="A0A174DM13"/>
<dbReference type="EMBL" id="CYZV01000018">
    <property type="protein sequence ID" value="CUO26672.1"/>
    <property type="molecule type" value="Genomic_DNA"/>
</dbReference>
<dbReference type="Pfam" id="PF10543">
    <property type="entry name" value="ORF6N"/>
    <property type="match status" value="1"/>
</dbReference>
<organism evidence="2 3">
    <name type="scientific">Clostridium disporicum</name>
    <dbReference type="NCBI Taxonomy" id="84024"/>
    <lineage>
        <taxon>Bacteria</taxon>
        <taxon>Bacillati</taxon>
        <taxon>Bacillota</taxon>
        <taxon>Clostridia</taxon>
        <taxon>Eubacteriales</taxon>
        <taxon>Clostridiaceae</taxon>
        <taxon>Clostridium</taxon>
    </lineage>
</organism>
<proteinExistence type="predicted"/>
<gene>
    <name evidence="2" type="ORF">ERS852470_01872</name>
</gene>
<name>A0A174DM13_9CLOT</name>